<name>A0A940MHN7_9RHOB</name>
<comment type="caution">
    <text evidence="2">The sequence shown here is derived from an EMBL/GenBank/DDBJ whole genome shotgun (WGS) entry which is preliminary data.</text>
</comment>
<keyword evidence="3" id="KW-1185">Reference proteome</keyword>
<dbReference type="RefSeq" id="WP_209359778.1">
    <property type="nucleotide sequence ID" value="NZ_JAGISH010000002.1"/>
</dbReference>
<sequence length="129" mass="13613">MTDMTSRLADRRCPECGALQSLYVGRSGSKRVWQRGGTDVLPCPGCGLSLRLAEDRRDPNGVKAGILMVLGMGGALAGVLWLVTVLDLGALALGVLLLVVVIAGMLGGMLWNGHAARRRTVEVVREDGT</sequence>
<dbReference type="EMBL" id="JAGISH010000002">
    <property type="protein sequence ID" value="MBP0481930.1"/>
    <property type="molecule type" value="Genomic_DNA"/>
</dbReference>
<reference evidence="2" key="1">
    <citation type="submission" date="2021-03" db="EMBL/GenBank/DDBJ databases">
        <title>Sagittula salina sp. nov. strain M10.9X isolated from the marine waste.</title>
        <authorList>
            <person name="Satari L."/>
            <person name="Molina-Menor E."/>
            <person name="Vidal-Verdu A."/>
            <person name="Pascual J."/>
            <person name="Pereto J."/>
            <person name="Porcar M."/>
        </authorList>
    </citation>
    <scope>NUCLEOTIDE SEQUENCE</scope>
    <source>
        <strain evidence="2">M10.9X</strain>
    </source>
</reference>
<evidence type="ECO:0000256" key="1">
    <source>
        <dbReference type="SAM" id="Phobius"/>
    </source>
</evidence>
<feature type="transmembrane region" description="Helical" evidence="1">
    <location>
        <begin position="64"/>
        <end position="84"/>
    </location>
</feature>
<feature type="transmembrane region" description="Helical" evidence="1">
    <location>
        <begin position="90"/>
        <end position="111"/>
    </location>
</feature>
<evidence type="ECO:0000313" key="3">
    <source>
        <dbReference type="Proteomes" id="UP000675940"/>
    </source>
</evidence>
<protein>
    <submittedName>
        <fullName evidence="2">Uncharacterized protein</fullName>
    </submittedName>
</protein>
<dbReference type="AlphaFoldDB" id="A0A940MHN7"/>
<accession>A0A940MHN7</accession>
<gene>
    <name evidence="2" type="ORF">J5474_05410</name>
</gene>
<dbReference type="Proteomes" id="UP000675940">
    <property type="component" value="Unassembled WGS sequence"/>
</dbReference>
<organism evidence="2 3">
    <name type="scientific">Sagittula salina</name>
    <dbReference type="NCBI Taxonomy" id="2820268"/>
    <lineage>
        <taxon>Bacteria</taxon>
        <taxon>Pseudomonadati</taxon>
        <taxon>Pseudomonadota</taxon>
        <taxon>Alphaproteobacteria</taxon>
        <taxon>Rhodobacterales</taxon>
        <taxon>Roseobacteraceae</taxon>
        <taxon>Sagittula</taxon>
    </lineage>
</organism>
<keyword evidence="1" id="KW-0472">Membrane</keyword>
<evidence type="ECO:0000313" key="2">
    <source>
        <dbReference type="EMBL" id="MBP0481930.1"/>
    </source>
</evidence>
<keyword evidence="1" id="KW-0812">Transmembrane</keyword>
<proteinExistence type="predicted"/>
<keyword evidence="1" id="KW-1133">Transmembrane helix</keyword>